<comment type="caution">
    <text evidence="14">The sequence shown here is derived from an EMBL/GenBank/DDBJ whole genome shotgun (WGS) entry which is preliminary data.</text>
</comment>
<evidence type="ECO:0000256" key="4">
    <source>
        <dbReference type="ARBA" id="ARBA00022692"/>
    </source>
</evidence>
<dbReference type="EMBL" id="CAICTM010001826">
    <property type="protein sequence ID" value="CAB9526438.1"/>
    <property type="molecule type" value="Genomic_DNA"/>
</dbReference>
<feature type="chain" id="PRO_5040365432" description="Nicastrin" evidence="12">
    <location>
        <begin position="29"/>
        <end position="824"/>
    </location>
</feature>
<dbReference type="AlphaFoldDB" id="A0A9N8HXL4"/>
<evidence type="ECO:0000256" key="12">
    <source>
        <dbReference type="SAM" id="SignalP"/>
    </source>
</evidence>
<feature type="signal peptide" evidence="12">
    <location>
        <begin position="1"/>
        <end position="28"/>
    </location>
</feature>
<evidence type="ECO:0000256" key="11">
    <source>
        <dbReference type="SAM" id="Phobius"/>
    </source>
</evidence>
<gene>
    <name evidence="14" type="ORF">SEMRO_1828_G300210.1</name>
</gene>
<reference evidence="14" key="1">
    <citation type="submission" date="2020-06" db="EMBL/GenBank/DDBJ databases">
        <authorList>
            <consortium name="Plant Systems Biology data submission"/>
        </authorList>
    </citation>
    <scope>NUCLEOTIDE SEQUENCE</scope>
    <source>
        <strain evidence="14">D6</strain>
    </source>
</reference>
<evidence type="ECO:0000256" key="1">
    <source>
        <dbReference type="ARBA" id="ARBA00004479"/>
    </source>
</evidence>
<keyword evidence="4 11" id="KW-0812">Transmembrane</keyword>
<evidence type="ECO:0000256" key="3">
    <source>
        <dbReference type="ARBA" id="ARBA00015303"/>
    </source>
</evidence>
<dbReference type="InterPro" id="IPR041084">
    <property type="entry name" value="Ncstrn_small"/>
</dbReference>
<dbReference type="GO" id="GO:0016485">
    <property type="term" value="P:protein processing"/>
    <property type="evidence" value="ECO:0007669"/>
    <property type="project" value="InterPro"/>
</dbReference>
<dbReference type="SUPFAM" id="SSF53187">
    <property type="entry name" value="Zn-dependent exopeptidases"/>
    <property type="match status" value="1"/>
</dbReference>
<keyword evidence="15" id="KW-1185">Reference proteome</keyword>
<evidence type="ECO:0000256" key="5">
    <source>
        <dbReference type="ARBA" id="ARBA00022729"/>
    </source>
</evidence>
<protein>
    <recommendedName>
        <fullName evidence="3">Nicastrin</fullName>
    </recommendedName>
</protein>
<dbReference type="InterPro" id="IPR008710">
    <property type="entry name" value="Nicastrin"/>
</dbReference>
<evidence type="ECO:0000259" key="13">
    <source>
        <dbReference type="Pfam" id="PF18266"/>
    </source>
</evidence>
<dbReference type="Gene3D" id="3.40.630.10">
    <property type="entry name" value="Zn peptidases"/>
    <property type="match status" value="1"/>
</dbReference>
<dbReference type="OrthoDB" id="10265862at2759"/>
<dbReference type="PANTHER" id="PTHR21092">
    <property type="entry name" value="NICASTRIN"/>
    <property type="match status" value="1"/>
</dbReference>
<comment type="subcellular location">
    <subcellularLocation>
        <location evidence="1">Membrane</location>
        <topology evidence="1">Single-pass type I membrane protein</topology>
    </subcellularLocation>
</comment>
<proteinExistence type="inferred from homology"/>
<dbReference type="GO" id="GO:0005886">
    <property type="term" value="C:plasma membrane"/>
    <property type="evidence" value="ECO:0007669"/>
    <property type="project" value="TreeGrafter"/>
</dbReference>
<name>A0A9N8HXL4_9STRA</name>
<dbReference type="Pfam" id="PF05450">
    <property type="entry name" value="Nicastrin"/>
    <property type="match status" value="1"/>
</dbReference>
<feature type="compositionally biased region" description="Low complexity" evidence="10">
    <location>
        <begin position="275"/>
        <end position="285"/>
    </location>
</feature>
<keyword evidence="7 11" id="KW-1133">Transmembrane helix</keyword>
<evidence type="ECO:0000313" key="15">
    <source>
        <dbReference type="Proteomes" id="UP001153069"/>
    </source>
</evidence>
<keyword evidence="6" id="KW-0914">Notch signaling pathway</keyword>
<feature type="transmembrane region" description="Helical" evidence="11">
    <location>
        <begin position="793"/>
        <end position="814"/>
    </location>
</feature>
<evidence type="ECO:0000256" key="6">
    <source>
        <dbReference type="ARBA" id="ARBA00022976"/>
    </source>
</evidence>
<feature type="domain" description="Nicastrin small lobe" evidence="13">
    <location>
        <begin position="51"/>
        <end position="232"/>
    </location>
</feature>
<organism evidence="14 15">
    <name type="scientific">Seminavis robusta</name>
    <dbReference type="NCBI Taxonomy" id="568900"/>
    <lineage>
        <taxon>Eukaryota</taxon>
        <taxon>Sar</taxon>
        <taxon>Stramenopiles</taxon>
        <taxon>Ochrophyta</taxon>
        <taxon>Bacillariophyta</taxon>
        <taxon>Bacillariophyceae</taxon>
        <taxon>Bacillariophycidae</taxon>
        <taxon>Naviculales</taxon>
        <taxon>Naviculaceae</taxon>
        <taxon>Seminavis</taxon>
    </lineage>
</organism>
<dbReference type="Pfam" id="PF18266">
    <property type="entry name" value="Ncstrn_small"/>
    <property type="match status" value="1"/>
</dbReference>
<dbReference type="GO" id="GO:0007219">
    <property type="term" value="P:Notch signaling pathway"/>
    <property type="evidence" value="ECO:0007669"/>
    <property type="project" value="UniProtKB-KW"/>
</dbReference>
<evidence type="ECO:0000256" key="7">
    <source>
        <dbReference type="ARBA" id="ARBA00022989"/>
    </source>
</evidence>
<dbReference type="Proteomes" id="UP001153069">
    <property type="component" value="Unassembled WGS sequence"/>
</dbReference>
<evidence type="ECO:0000256" key="9">
    <source>
        <dbReference type="ARBA" id="ARBA00023180"/>
    </source>
</evidence>
<evidence type="ECO:0000256" key="2">
    <source>
        <dbReference type="ARBA" id="ARBA00007717"/>
    </source>
</evidence>
<keyword evidence="5 12" id="KW-0732">Signal</keyword>
<dbReference type="PANTHER" id="PTHR21092:SF0">
    <property type="entry name" value="NICASTRIN"/>
    <property type="match status" value="1"/>
</dbReference>
<evidence type="ECO:0000256" key="8">
    <source>
        <dbReference type="ARBA" id="ARBA00023136"/>
    </source>
</evidence>
<evidence type="ECO:0000256" key="10">
    <source>
        <dbReference type="SAM" id="MobiDB-lite"/>
    </source>
</evidence>
<accession>A0A9N8HXL4</accession>
<keyword evidence="8 11" id="KW-0472">Membrane</keyword>
<evidence type="ECO:0000313" key="14">
    <source>
        <dbReference type="EMBL" id="CAB9526438.1"/>
    </source>
</evidence>
<feature type="region of interest" description="Disordered" evidence="10">
    <location>
        <begin position="264"/>
        <end position="305"/>
    </location>
</feature>
<comment type="similarity">
    <text evidence="2">Belongs to the nicastrin family.</text>
</comment>
<sequence length="824" mass="89754">MWRQRQQHACGGLWLFLCVLLFPSSALAQSSSDMSINAPFQDSFNRLTHAACVTLFHRKGRLGCGTEDRSLHVGKLVYYKGNSNGNNNFPSVNEDFVAVVEEYHLDASTLNTLVQGNSNGYLKGLLFLNSTGIDYNRDKSYYSPAAQSPRGYGTPSAYEWYGNNAYPWNAKGQGLNIYDFYGLPMAYVPDSDVSNELRNAAMNQINKNNNNNNNEEQQEGSSSIVAEFNYYMGPDGINSLECLGWKDQADGKWSPKCLPLGGTSVWATAGSPEPNQDNQNNNNNDDINDDDARRELNNNNNNNNYYYDANNRPVVLVAAGMDASSLFHDLVPGANSAASNILALLMAAKMVGGLGDNVLDKLTYRIAFGFFQGETYGFAGSRSFLRDVAFPGFQCSANDRIVRSVANNDKSEKACLYPLRHSLEFQRLGPIAGMLAVDQVGLPVADGLLYVHNDGQGDGSFGSFMSNVLKYSYTSNFAVSYTSIEDNDNGWPFPPSPLQSLVQLSQGAAGGAVLTGYDYAFTNQVPFHSHLESNQEKQMDLDAIAAAATLLARAALAAAYDGGQYDYETSSQYASQWIGELSSSDETLNILANCLFKDGNCDYLKKYNSMERENDKARTGFSYGSGYPLGTPPNYYVGVYNINYGQPFVQVGDSVYGAYDGDKYGNRGADAFGIQPTLLESAIRGMLNDFLGRGSNLNGGSAQECSKPSDCDNVQYCQKNDDHAVCTGGGKCVCARSHFHLALDEALEAKPGMGTGYFVQSENDNEISAVYTEPYWSNDVGVRVYRDVGQIPGVVTLGVGAVVSGLCVLAAFVLKVGLKKEKMY</sequence>
<keyword evidence="9" id="KW-0325">Glycoprotein</keyword>